<sequence length="68" mass="7739">MYYLADQRLKVASEKYGVALALKCRTLYQLYKLYKQGLVTQAVGKEAEETLARECPKELIELIAPTVD</sequence>
<accession>A3MUY8</accession>
<name>A3MUY8_PYRCJ</name>
<keyword evidence="2" id="KW-1185">Reference proteome</keyword>
<evidence type="ECO:0000313" key="2">
    <source>
        <dbReference type="Proteomes" id="UP000001431"/>
    </source>
</evidence>
<dbReference type="KEGG" id="pcl:Pcal_1030"/>
<gene>
    <name evidence="1" type="ordered locus">Pcal_1030</name>
</gene>
<dbReference type="Proteomes" id="UP000001431">
    <property type="component" value="Chromosome"/>
</dbReference>
<evidence type="ECO:0000313" key="1">
    <source>
        <dbReference type="EMBL" id="ABO08455.1"/>
    </source>
</evidence>
<dbReference type="GeneID" id="4908572"/>
<dbReference type="AlphaFoldDB" id="A3MUY8"/>
<dbReference type="STRING" id="410359.Pcal_1030"/>
<proteinExistence type="predicted"/>
<organism evidence="1 2">
    <name type="scientific">Pyrobaculum calidifontis (strain DSM 21063 / JCM 11548 / VA1)</name>
    <dbReference type="NCBI Taxonomy" id="410359"/>
    <lineage>
        <taxon>Archaea</taxon>
        <taxon>Thermoproteota</taxon>
        <taxon>Thermoprotei</taxon>
        <taxon>Thermoproteales</taxon>
        <taxon>Thermoproteaceae</taxon>
        <taxon>Pyrobaculum</taxon>
    </lineage>
</organism>
<dbReference type="eggNOG" id="arCOG05552">
    <property type="taxonomic scope" value="Archaea"/>
</dbReference>
<dbReference type="HOGENOM" id="CLU_2784328_0_0_2"/>
<reference evidence="1" key="1">
    <citation type="submission" date="2007-02" db="EMBL/GenBank/DDBJ databases">
        <title>Complete sequence of Pyrobaculum calidifontis JCM 11548.</title>
        <authorList>
            <consortium name="US DOE Joint Genome Institute"/>
            <person name="Copeland A."/>
            <person name="Lucas S."/>
            <person name="Lapidus A."/>
            <person name="Barry K."/>
            <person name="Glavina del Rio T."/>
            <person name="Dalin E."/>
            <person name="Tice H."/>
            <person name="Pitluck S."/>
            <person name="Chain P."/>
            <person name="Malfatti S."/>
            <person name="Shin M."/>
            <person name="Vergez L."/>
            <person name="Schmutz J."/>
            <person name="Larimer F."/>
            <person name="Land M."/>
            <person name="Hauser L."/>
            <person name="Kyrpides N."/>
            <person name="Mikhailova N."/>
            <person name="Cozen A.E."/>
            <person name="Fitz-Gibbon S.T."/>
            <person name="House C.H."/>
            <person name="Saltikov C."/>
            <person name="Lowe T.M."/>
            <person name="Richardson P."/>
        </authorList>
    </citation>
    <scope>NUCLEOTIDE SEQUENCE [LARGE SCALE GENOMIC DNA]</scope>
    <source>
        <strain evidence="1">JCM 11548</strain>
    </source>
</reference>
<dbReference type="EMBL" id="CP000561">
    <property type="protein sequence ID" value="ABO08455.1"/>
    <property type="molecule type" value="Genomic_DNA"/>
</dbReference>
<protein>
    <submittedName>
        <fullName evidence="1">Uncharacterized protein</fullName>
    </submittedName>
</protein>
<dbReference type="OrthoDB" id="25178at2157"/>
<dbReference type="RefSeq" id="WP_011849713.1">
    <property type="nucleotide sequence ID" value="NC_009073.1"/>
</dbReference>